<keyword evidence="3" id="KW-1185">Reference proteome</keyword>
<dbReference type="AlphaFoldDB" id="A0A642VAF1"/>
<proteinExistence type="predicted"/>
<gene>
    <name evidence="2" type="ORF">TRICI_002938</name>
</gene>
<evidence type="ECO:0000256" key="1">
    <source>
        <dbReference type="SAM" id="MobiDB-lite"/>
    </source>
</evidence>
<evidence type="ECO:0000313" key="2">
    <source>
        <dbReference type="EMBL" id="KAA8914341.1"/>
    </source>
</evidence>
<dbReference type="OrthoDB" id="408631at2759"/>
<organism evidence="2 3">
    <name type="scientific">Trichomonascus ciferrii</name>
    <dbReference type="NCBI Taxonomy" id="44093"/>
    <lineage>
        <taxon>Eukaryota</taxon>
        <taxon>Fungi</taxon>
        <taxon>Dikarya</taxon>
        <taxon>Ascomycota</taxon>
        <taxon>Saccharomycotina</taxon>
        <taxon>Dipodascomycetes</taxon>
        <taxon>Dipodascales</taxon>
        <taxon>Trichomonascaceae</taxon>
        <taxon>Trichomonascus</taxon>
        <taxon>Trichomonascus ciferrii complex</taxon>
    </lineage>
</organism>
<feature type="compositionally biased region" description="Basic and acidic residues" evidence="1">
    <location>
        <begin position="44"/>
        <end position="63"/>
    </location>
</feature>
<dbReference type="EMBL" id="SWFS01000202">
    <property type="protein sequence ID" value="KAA8914341.1"/>
    <property type="molecule type" value="Genomic_DNA"/>
</dbReference>
<dbReference type="Proteomes" id="UP000761534">
    <property type="component" value="Unassembled WGS sequence"/>
</dbReference>
<feature type="compositionally biased region" description="Polar residues" evidence="1">
    <location>
        <begin position="64"/>
        <end position="76"/>
    </location>
</feature>
<protein>
    <submittedName>
        <fullName evidence="2">Uncharacterized protein</fullName>
    </submittedName>
</protein>
<reference evidence="2" key="1">
    <citation type="journal article" date="2019" name="G3 (Bethesda)">
        <title>Genome Assemblies of Two Rare Opportunistic Yeast Pathogens: Diutina rugosa (syn. Candida rugosa) and Trichomonascus ciferrii (syn. Candida ciferrii).</title>
        <authorList>
            <person name="Mixao V."/>
            <person name="Saus E."/>
            <person name="Hansen A.P."/>
            <person name="Lass-Florl C."/>
            <person name="Gabaldon T."/>
        </authorList>
    </citation>
    <scope>NUCLEOTIDE SEQUENCE</scope>
    <source>
        <strain evidence="2">CBS 4856</strain>
    </source>
</reference>
<name>A0A642VAF1_9ASCO</name>
<accession>A0A642VAF1</accession>
<feature type="region of interest" description="Disordered" evidence="1">
    <location>
        <begin position="44"/>
        <end position="76"/>
    </location>
</feature>
<sequence length="76" mass="8566">MFGILVPLPLREAKKSFVSALDGAIEVLNARHALQRLEEEVHKLKNQKDCPVEDESKSTKSENNDCSSVWAESNKR</sequence>
<dbReference type="VEuPathDB" id="FungiDB:TRICI_002938"/>
<comment type="caution">
    <text evidence="2">The sequence shown here is derived from an EMBL/GenBank/DDBJ whole genome shotgun (WGS) entry which is preliminary data.</text>
</comment>
<evidence type="ECO:0000313" key="3">
    <source>
        <dbReference type="Proteomes" id="UP000761534"/>
    </source>
</evidence>